<keyword evidence="3" id="KW-1185">Reference proteome</keyword>
<dbReference type="Gene3D" id="1.25.40.10">
    <property type="entry name" value="Tetratricopeptide repeat domain"/>
    <property type="match status" value="1"/>
</dbReference>
<dbReference type="PANTHER" id="PTHR46082">
    <property type="entry name" value="ATP/GTP-BINDING PROTEIN-RELATED"/>
    <property type="match status" value="1"/>
</dbReference>
<proteinExistence type="predicted"/>
<dbReference type="SUPFAM" id="SSF48452">
    <property type="entry name" value="TPR-like"/>
    <property type="match status" value="1"/>
</dbReference>
<evidence type="ECO:0000313" key="3">
    <source>
        <dbReference type="Proteomes" id="UP000054481"/>
    </source>
</evidence>
<evidence type="ECO:0000313" key="2">
    <source>
        <dbReference type="EMBL" id="KJZ71347.1"/>
    </source>
</evidence>
<dbReference type="InterPro" id="IPR002182">
    <property type="entry name" value="NB-ARC"/>
</dbReference>
<dbReference type="PANTHER" id="PTHR46082:SF6">
    <property type="entry name" value="AAA+ ATPASE DOMAIN-CONTAINING PROTEIN-RELATED"/>
    <property type="match status" value="1"/>
</dbReference>
<dbReference type="GO" id="GO:0043531">
    <property type="term" value="F:ADP binding"/>
    <property type="evidence" value="ECO:0007669"/>
    <property type="project" value="InterPro"/>
</dbReference>
<dbReference type="Pfam" id="PF00931">
    <property type="entry name" value="NB-ARC"/>
    <property type="match status" value="1"/>
</dbReference>
<organism evidence="2 3">
    <name type="scientific">Hirsutella minnesotensis 3608</name>
    <dbReference type="NCBI Taxonomy" id="1043627"/>
    <lineage>
        <taxon>Eukaryota</taxon>
        <taxon>Fungi</taxon>
        <taxon>Dikarya</taxon>
        <taxon>Ascomycota</taxon>
        <taxon>Pezizomycotina</taxon>
        <taxon>Sordariomycetes</taxon>
        <taxon>Hypocreomycetidae</taxon>
        <taxon>Hypocreales</taxon>
        <taxon>Ophiocordycipitaceae</taxon>
        <taxon>Hirsutella</taxon>
    </lineage>
</organism>
<dbReference type="InterPro" id="IPR027417">
    <property type="entry name" value="P-loop_NTPase"/>
</dbReference>
<gene>
    <name evidence="2" type="ORF">HIM_09283</name>
</gene>
<reference evidence="2 3" key="1">
    <citation type="journal article" date="2014" name="Genome Biol. Evol.">
        <title>Comparative genomics and transcriptomics analyses reveal divergent lifestyle features of nematode endoparasitic fungus Hirsutella minnesotensis.</title>
        <authorList>
            <person name="Lai Y."/>
            <person name="Liu K."/>
            <person name="Zhang X."/>
            <person name="Zhang X."/>
            <person name="Li K."/>
            <person name="Wang N."/>
            <person name="Shu C."/>
            <person name="Wu Y."/>
            <person name="Wang C."/>
            <person name="Bushley K.E."/>
            <person name="Xiang M."/>
            <person name="Liu X."/>
        </authorList>
    </citation>
    <scope>NUCLEOTIDE SEQUENCE [LARGE SCALE GENOMIC DNA]</scope>
    <source>
        <strain evidence="2 3">3608</strain>
    </source>
</reference>
<dbReference type="OrthoDB" id="4927459at2759"/>
<dbReference type="InterPro" id="IPR053137">
    <property type="entry name" value="NLR-like"/>
</dbReference>
<dbReference type="InterPro" id="IPR011990">
    <property type="entry name" value="TPR-like_helical_dom_sf"/>
</dbReference>
<dbReference type="Gene3D" id="3.40.1090.10">
    <property type="entry name" value="Cytosolic phospholipase A2 catalytic domain"/>
    <property type="match status" value="1"/>
</dbReference>
<dbReference type="EMBL" id="KQ030578">
    <property type="protein sequence ID" value="KJZ71347.1"/>
    <property type="molecule type" value="Genomic_DNA"/>
</dbReference>
<accession>A0A0F7ZXU8</accession>
<dbReference type="Gene3D" id="3.40.50.300">
    <property type="entry name" value="P-loop containing nucleotide triphosphate hydrolases"/>
    <property type="match status" value="1"/>
</dbReference>
<evidence type="ECO:0000259" key="1">
    <source>
        <dbReference type="Pfam" id="PF00931"/>
    </source>
</evidence>
<dbReference type="SUPFAM" id="SSF52540">
    <property type="entry name" value="P-loop containing nucleoside triphosphate hydrolases"/>
    <property type="match status" value="1"/>
</dbReference>
<dbReference type="Proteomes" id="UP000054481">
    <property type="component" value="Unassembled WGS sequence"/>
</dbReference>
<feature type="domain" description="NB-ARC" evidence="1">
    <location>
        <begin position="217"/>
        <end position="381"/>
    </location>
</feature>
<dbReference type="Pfam" id="PF13424">
    <property type="entry name" value="TPR_12"/>
    <property type="match status" value="1"/>
</dbReference>
<dbReference type="AlphaFoldDB" id="A0A0F7ZXU8"/>
<dbReference type="SUPFAM" id="SSF52151">
    <property type="entry name" value="FabD/lysophospholipase-like"/>
    <property type="match status" value="1"/>
</dbReference>
<protein>
    <recommendedName>
        <fullName evidence="1">NB-ARC domain-containing protein</fullName>
    </recommendedName>
</protein>
<sequence>MKLVCHLRATRESQGERGNVRGYALSLTISPAATGFFTPVKITGRTFVDGALGANNPVDQVEEEAADIWCPKTGELKPLDNILKFLSKTLVQITTETEETAKKSIGRWRQHYDSKRYFRFNVEQGLQDVGLAEFKEQGTIMAATDQYLDEQTRVSQVRDCVENVKQKQSVQNRDCIGTTVEAYHTRVVLRQHAQVDIPRHSIPFSKNCQFVGRSEILKTVREKLFGDHGHRSIALVGLGGVGKTQVALWIAHWTNENKSHWSVFWMPAFSRASFERASLELVEELDIEGVEKGDPKQLLRRYLRSSKSGNWLLIVDNADDEEVVFGIDGENGIYDYLPQTDSGRILSTTRSRQIAVDIAGPEVVDVSQMSEGEARELLGKGLTNKTLLRDDKSVAGLLDFLAYFPLAINQEAAYLNKMPISLAEYLLLLRNTEQDLVELLAAEFRDVTRYPRAPNAVATTWIISFKQIQKDEDAANLLFFMSYTEPRAIPRSMLPGAGSEQRTTRAIGTLCGYSFLSRRNGEEVFDMHRLVQVVSRWWIQSREDSNEKKQAALGHLATIFNTDNWDSRDLWRSYLPHVLRTIQGDAGDGGWGLHECQLGFWAGRCLGKEGRNREAAELLEHVVAVRERTLSEEHADRLASQHELASAYEVNGQVKEAVELLEHVVAVEGRTLSEEHPDRLASQHALASAYEANGQVKA</sequence>
<name>A0A0F7ZXU8_9HYPO</name>
<dbReference type="InterPro" id="IPR016035">
    <property type="entry name" value="Acyl_Trfase/lysoPLipase"/>
</dbReference>